<dbReference type="InterPro" id="IPR010192">
    <property type="entry name" value="MenE"/>
</dbReference>
<dbReference type="Gene3D" id="3.40.50.12780">
    <property type="entry name" value="N-terminal domain of ligase-like"/>
    <property type="match status" value="1"/>
</dbReference>
<keyword evidence="4 5" id="KW-0067">ATP-binding</keyword>
<evidence type="ECO:0000256" key="5">
    <source>
        <dbReference type="HAMAP-Rule" id="MF_00731"/>
    </source>
</evidence>
<dbReference type="PANTHER" id="PTHR43201">
    <property type="entry name" value="ACYL-COA SYNTHETASE"/>
    <property type="match status" value="1"/>
</dbReference>
<keyword evidence="2 5" id="KW-0436">Ligase</keyword>
<dbReference type="PANTHER" id="PTHR43201:SF5">
    <property type="entry name" value="MEDIUM-CHAIN ACYL-COA LIGASE ACSF2, MITOCHONDRIAL"/>
    <property type="match status" value="1"/>
</dbReference>
<dbReference type="NCBIfam" id="TIGR01923">
    <property type="entry name" value="menE"/>
    <property type="match status" value="1"/>
</dbReference>
<dbReference type="NCBIfam" id="NF002966">
    <property type="entry name" value="PRK03640.1"/>
    <property type="match status" value="1"/>
</dbReference>
<comment type="catalytic activity">
    <reaction evidence="5">
        <text>2-succinylbenzoate + ATP + CoA = 2-succinylbenzoyl-CoA + AMP + diphosphate</text>
        <dbReference type="Rhea" id="RHEA:17009"/>
        <dbReference type="ChEBI" id="CHEBI:18325"/>
        <dbReference type="ChEBI" id="CHEBI:30616"/>
        <dbReference type="ChEBI" id="CHEBI:33019"/>
        <dbReference type="ChEBI" id="CHEBI:57287"/>
        <dbReference type="ChEBI" id="CHEBI:57364"/>
        <dbReference type="ChEBI" id="CHEBI:456215"/>
        <dbReference type="EC" id="6.2.1.26"/>
    </reaction>
</comment>
<dbReference type="GO" id="GO:0009234">
    <property type="term" value="P:menaquinone biosynthetic process"/>
    <property type="evidence" value="ECO:0007669"/>
    <property type="project" value="UniProtKB-UniRule"/>
</dbReference>
<dbReference type="InterPro" id="IPR045851">
    <property type="entry name" value="AMP-bd_C_sf"/>
</dbReference>
<dbReference type="FunFam" id="3.30.300.30:FF:000008">
    <property type="entry name" value="2,3-dihydroxybenzoate-AMP ligase"/>
    <property type="match status" value="1"/>
</dbReference>
<dbReference type="CDD" id="cd05912">
    <property type="entry name" value="OSB_CoA_lg"/>
    <property type="match status" value="1"/>
</dbReference>
<evidence type="ECO:0000259" key="6">
    <source>
        <dbReference type="Pfam" id="PF00501"/>
    </source>
</evidence>
<dbReference type="UniPathway" id="UPA00079"/>
<dbReference type="GO" id="GO:0031956">
    <property type="term" value="F:medium-chain fatty acid-CoA ligase activity"/>
    <property type="evidence" value="ECO:0007669"/>
    <property type="project" value="TreeGrafter"/>
</dbReference>
<comment type="pathway">
    <text evidence="5">Quinol/quinone metabolism; 1,4-dihydroxy-2-naphthoate biosynthesis; 1,4-dihydroxy-2-naphthoate from chorismate: step 5/7.</text>
</comment>
<keyword evidence="3 5" id="KW-0547">Nucleotide-binding</keyword>
<feature type="domain" description="AMP-binding enzyme C-terminal" evidence="7">
    <location>
        <begin position="408"/>
        <end position="481"/>
    </location>
</feature>
<sequence length="500" mass="56256">MENHLFLPNLLKQRAFLTPERRALTFEKDSYTFREVFKVASSWAGTLVNQFNLKKGSKAGVLIKNTKEGYFLLLALQQAGVTAVMLNNRLTLNELRFQIQDTSVDALVFDEEFHRAAHELKKNIRDEHIFSLSEVDSKQGGEFLPEEQVEMDSICTIMYTSGTTGKPKGVLQSYNNHWWSAVGSALNLGLKDTDVWLCAVPLFHISGYSILMRSIIYGMEIKLHEKFDEEVINRELKNGGVTIISVVSAMLQRLLKNLGEEGYHSDFRCMLLGGGPAPKSMLEQCKDQRIPVFQTYGMTETSSQFVTLSPEDSLTKLGSAGKPLFPCELKIIHRGKEATANVQGEIAVRGPNVTRGYYNREEANQASYVDGWFLTGDIGYQDDQGFLYVLDRRSDLIISGGENVYPAEIESVLAAHPAIIEAGVIALPSQDWGQVPAAFIVKERPLTASEVKDFCRSRLAGYKVPHYFYFIESLPRNASNKLLRKDLRELIEKGNFNEDR</sequence>
<dbReference type="EMBL" id="VTEH01000025">
    <property type="protein sequence ID" value="TYR72847.1"/>
    <property type="molecule type" value="Genomic_DNA"/>
</dbReference>
<evidence type="ECO:0000313" key="9">
    <source>
        <dbReference type="Proteomes" id="UP000323317"/>
    </source>
</evidence>
<dbReference type="RefSeq" id="WP_148948672.1">
    <property type="nucleotide sequence ID" value="NZ_VTEH01000025.1"/>
</dbReference>
<evidence type="ECO:0000256" key="4">
    <source>
        <dbReference type="ARBA" id="ARBA00022840"/>
    </source>
</evidence>
<evidence type="ECO:0000256" key="2">
    <source>
        <dbReference type="ARBA" id="ARBA00022598"/>
    </source>
</evidence>
<evidence type="ECO:0000259" key="7">
    <source>
        <dbReference type="Pfam" id="PF13193"/>
    </source>
</evidence>
<dbReference type="Gene3D" id="3.30.300.30">
    <property type="match status" value="1"/>
</dbReference>
<reference evidence="8 9" key="1">
    <citation type="submission" date="2019-08" db="EMBL/GenBank/DDBJ databases">
        <title>Bacillus genomes from the desert of Cuatro Cienegas, Coahuila.</title>
        <authorList>
            <person name="Olmedo-Alvarez G."/>
        </authorList>
    </citation>
    <scope>NUCLEOTIDE SEQUENCE [LARGE SCALE GENOMIC DNA]</scope>
    <source>
        <strain evidence="8 9">CH40_1T</strain>
    </source>
</reference>
<evidence type="ECO:0000256" key="3">
    <source>
        <dbReference type="ARBA" id="ARBA00022741"/>
    </source>
</evidence>
<dbReference type="EC" id="6.2.1.26" evidence="5"/>
<dbReference type="Pfam" id="PF00501">
    <property type="entry name" value="AMP-binding"/>
    <property type="match status" value="1"/>
</dbReference>
<dbReference type="InterPro" id="IPR042099">
    <property type="entry name" value="ANL_N_sf"/>
</dbReference>
<name>A0A5D4K621_9BACI</name>
<feature type="domain" description="AMP-dependent synthetase/ligase" evidence="6">
    <location>
        <begin position="13"/>
        <end position="358"/>
    </location>
</feature>
<gene>
    <name evidence="5 8" type="primary">menE</name>
    <name evidence="8" type="ORF">FZC79_21210</name>
</gene>
<dbReference type="InterPro" id="IPR020845">
    <property type="entry name" value="AMP-binding_CS"/>
</dbReference>
<proteinExistence type="inferred from homology"/>
<dbReference type="Proteomes" id="UP000323317">
    <property type="component" value="Unassembled WGS sequence"/>
</dbReference>
<comment type="function">
    <text evidence="5">Converts 2-succinylbenzoate (OSB) to 2-succinylbenzoyl-CoA (OSB-CoA).</text>
</comment>
<dbReference type="HAMAP" id="MF_00731">
    <property type="entry name" value="MenE"/>
    <property type="match status" value="1"/>
</dbReference>
<dbReference type="GO" id="GO:0005524">
    <property type="term" value="F:ATP binding"/>
    <property type="evidence" value="ECO:0007669"/>
    <property type="project" value="UniProtKB-KW"/>
</dbReference>
<dbReference type="GO" id="GO:0006631">
    <property type="term" value="P:fatty acid metabolic process"/>
    <property type="evidence" value="ECO:0007669"/>
    <property type="project" value="TreeGrafter"/>
</dbReference>
<dbReference type="GO" id="GO:0008756">
    <property type="term" value="F:o-succinylbenzoate-CoA ligase activity"/>
    <property type="evidence" value="ECO:0007669"/>
    <property type="project" value="UniProtKB-UniRule"/>
</dbReference>
<organism evidence="8 9">
    <name type="scientific">Rossellomorea vietnamensis</name>
    <dbReference type="NCBI Taxonomy" id="218284"/>
    <lineage>
        <taxon>Bacteria</taxon>
        <taxon>Bacillati</taxon>
        <taxon>Bacillota</taxon>
        <taxon>Bacilli</taxon>
        <taxon>Bacillales</taxon>
        <taxon>Bacillaceae</taxon>
        <taxon>Rossellomorea</taxon>
    </lineage>
</organism>
<comment type="caution">
    <text evidence="8">The sequence shown here is derived from an EMBL/GenBank/DDBJ whole genome shotgun (WGS) entry which is preliminary data.</text>
</comment>
<comment type="pathway">
    <text evidence="5">Quinol/quinone metabolism; menaquinone biosynthesis.</text>
</comment>
<accession>A0A5D4K621</accession>
<dbReference type="PROSITE" id="PS00455">
    <property type="entry name" value="AMP_BINDING"/>
    <property type="match status" value="1"/>
</dbReference>
<protein>
    <recommendedName>
        <fullName evidence="5">2-succinylbenzoate--CoA ligase</fullName>
        <ecNumber evidence="5">6.2.1.26</ecNumber>
    </recommendedName>
    <alternativeName>
        <fullName evidence="5">o-succinylbenzoyl-CoA synthetase</fullName>
        <shortName evidence="5">OSB-CoA synthetase</shortName>
    </alternativeName>
</protein>
<keyword evidence="1 5" id="KW-0474">Menaquinone biosynthesis</keyword>
<comment type="similarity">
    <text evidence="5">Belongs to the ATP-dependent AMP-binding enzyme family. MenE subfamily.</text>
</comment>
<dbReference type="AlphaFoldDB" id="A0A5D4K621"/>
<dbReference type="InterPro" id="IPR000873">
    <property type="entry name" value="AMP-dep_synth/lig_dom"/>
</dbReference>
<dbReference type="UniPathway" id="UPA01057">
    <property type="reaction ID" value="UER00166"/>
</dbReference>
<evidence type="ECO:0000256" key="1">
    <source>
        <dbReference type="ARBA" id="ARBA00022428"/>
    </source>
</evidence>
<dbReference type="SUPFAM" id="SSF56801">
    <property type="entry name" value="Acetyl-CoA synthetase-like"/>
    <property type="match status" value="1"/>
</dbReference>
<dbReference type="Pfam" id="PF13193">
    <property type="entry name" value="AMP-binding_C"/>
    <property type="match status" value="1"/>
</dbReference>
<dbReference type="InterPro" id="IPR025110">
    <property type="entry name" value="AMP-bd_C"/>
</dbReference>
<evidence type="ECO:0000313" key="8">
    <source>
        <dbReference type="EMBL" id="TYR72847.1"/>
    </source>
</evidence>